<reference evidence="1 2" key="1">
    <citation type="submission" date="2020-06" db="EMBL/GenBank/DDBJ databases">
        <title>Interaction of electrochemicaly active bacteria, Geobacter bremensis R4 on different carbon anode.</title>
        <authorList>
            <person name="Meng L."/>
            <person name="Yoshida N."/>
        </authorList>
    </citation>
    <scope>NUCLEOTIDE SEQUENCE [LARGE SCALE GENOMIC DNA]</scope>
    <source>
        <strain evidence="1 2">R4</strain>
    </source>
</reference>
<protein>
    <recommendedName>
        <fullName evidence="3">Type II toxin-antitoxin system RelE/ParE family toxin</fullName>
    </recommendedName>
</protein>
<dbReference type="EMBL" id="AP023213">
    <property type="protein sequence ID" value="BCG47825.1"/>
    <property type="molecule type" value="Genomic_DNA"/>
</dbReference>
<dbReference type="Proteomes" id="UP000515472">
    <property type="component" value="Chromosome"/>
</dbReference>
<evidence type="ECO:0000313" key="2">
    <source>
        <dbReference type="Proteomes" id="UP000515472"/>
    </source>
</evidence>
<gene>
    <name evidence="1" type="ORF">GEOBRER4_n2674</name>
</gene>
<sequence>MAGYNVLLRESVRKDLDSIPKNDLRRIVARIGNLPTTRGRSAVKS</sequence>
<evidence type="ECO:0008006" key="3">
    <source>
        <dbReference type="Google" id="ProtNLM"/>
    </source>
</evidence>
<keyword evidence="2" id="KW-1185">Reference proteome</keyword>
<evidence type="ECO:0000313" key="1">
    <source>
        <dbReference type="EMBL" id="BCG47825.1"/>
    </source>
</evidence>
<dbReference type="AlphaFoldDB" id="A0A6S6M8S2"/>
<dbReference type="KEGG" id="gbn:GEOBRER4_25750"/>
<accession>A0A6S6M8S2</accession>
<proteinExistence type="predicted"/>
<organism evidence="1 2">
    <name type="scientific">Citrifermentans bremense</name>
    <dbReference type="NCBI Taxonomy" id="60035"/>
    <lineage>
        <taxon>Bacteria</taxon>
        <taxon>Pseudomonadati</taxon>
        <taxon>Thermodesulfobacteriota</taxon>
        <taxon>Desulfuromonadia</taxon>
        <taxon>Geobacterales</taxon>
        <taxon>Geobacteraceae</taxon>
        <taxon>Citrifermentans</taxon>
    </lineage>
</organism>
<name>A0A6S6M8S2_9BACT</name>